<sequence length="29" mass="3150">MLERVDLDDDIAAPRRLELGAQPGLGRGD</sequence>
<accession>A0A0A9GQG6</accession>
<dbReference type="EMBL" id="GBRH01170496">
    <property type="protein sequence ID" value="JAE27400.1"/>
    <property type="molecule type" value="Transcribed_RNA"/>
</dbReference>
<evidence type="ECO:0000313" key="1">
    <source>
        <dbReference type="EMBL" id="JAE27400.1"/>
    </source>
</evidence>
<dbReference type="AlphaFoldDB" id="A0A0A9GQG6"/>
<reference evidence="1" key="1">
    <citation type="submission" date="2014-09" db="EMBL/GenBank/DDBJ databases">
        <authorList>
            <person name="Magalhaes I.L.F."/>
            <person name="Oliveira U."/>
            <person name="Santos F.R."/>
            <person name="Vidigal T.H.D.A."/>
            <person name="Brescovit A.D."/>
            <person name="Santos A.J."/>
        </authorList>
    </citation>
    <scope>NUCLEOTIDE SEQUENCE</scope>
    <source>
        <tissue evidence="1">Shoot tissue taken approximately 20 cm above the soil surface</tissue>
    </source>
</reference>
<protein>
    <submittedName>
        <fullName evidence="1">Uncharacterized protein</fullName>
    </submittedName>
</protein>
<reference evidence="1" key="2">
    <citation type="journal article" date="2015" name="Data Brief">
        <title>Shoot transcriptome of the giant reed, Arundo donax.</title>
        <authorList>
            <person name="Barrero R.A."/>
            <person name="Guerrero F.D."/>
            <person name="Moolhuijzen P."/>
            <person name="Goolsby J.A."/>
            <person name="Tidwell J."/>
            <person name="Bellgard S.E."/>
            <person name="Bellgard M.I."/>
        </authorList>
    </citation>
    <scope>NUCLEOTIDE SEQUENCE</scope>
    <source>
        <tissue evidence="1">Shoot tissue taken approximately 20 cm above the soil surface</tissue>
    </source>
</reference>
<organism evidence="1">
    <name type="scientific">Arundo donax</name>
    <name type="common">Giant reed</name>
    <name type="synonym">Donax arundinaceus</name>
    <dbReference type="NCBI Taxonomy" id="35708"/>
    <lineage>
        <taxon>Eukaryota</taxon>
        <taxon>Viridiplantae</taxon>
        <taxon>Streptophyta</taxon>
        <taxon>Embryophyta</taxon>
        <taxon>Tracheophyta</taxon>
        <taxon>Spermatophyta</taxon>
        <taxon>Magnoliopsida</taxon>
        <taxon>Liliopsida</taxon>
        <taxon>Poales</taxon>
        <taxon>Poaceae</taxon>
        <taxon>PACMAD clade</taxon>
        <taxon>Arundinoideae</taxon>
        <taxon>Arundineae</taxon>
        <taxon>Arundo</taxon>
    </lineage>
</organism>
<proteinExistence type="predicted"/>
<name>A0A0A9GQG6_ARUDO</name>